<protein>
    <submittedName>
        <fullName evidence="1">Hypothethical protein</fullName>
    </submittedName>
</protein>
<sequence>MRLETTSSSHARGKGAKQYEVLISYSNLQKEFVYSLKHCAYTNKHGAFCVIIRND</sequence>
<name>A0ABM7FZL5_9STAP</name>
<organism evidence="1 2">
    <name type="scientific">Staphylococcus caprae</name>
    <dbReference type="NCBI Taxonomy" id="29380"/>
    <lineage>
        <taxon>Bacteria</taxon>
        <taxon>Bacillati</taxon>
        <taxon>Bacillota</taxon>
        <taxon>Bacilli</taxon>
        <taxon>Bacillales</taxon>
        <taxon>Staphylococcaceae</taxon>
        <taxon>Staphylococcus</taxon>
    </lineage>
</organism>
<reference evidence="1 2" key="1">
    <citation type="submission" date="2018-05" db="EMBL/GenBank/DDBJ databases">
        <title>Complete genome sequencing of three human clinical isolates of Staphylococcus caprae reveals virulence factors similar to those of S. epidermidis and S. capitis.</title>
        <authorList>
            <person name="Watanabe S."/>
            <person name="Cui L."/>
        </authorList>
    </citation>
    <scope>NUCLEOTIDE SEQUENCE [LARGE SCALE GENOMIC DNA]</scope>
    <source>
        <strain evidence="1 2">JMUB590</strain>
    </source>
</reference>
<dbReference type="EMBL" id="AP018586">
    <property type="protein sequence ID" value="BBD93447.1"/>
    <property type="molecule type" value="Genomic_DNA"/>
</dbReference>
<proteinExistence type="predicted"/>
<evidence type="ECO:0000313" key="2">
    <source>
        <dbReference type="Proteomes" id="UP000274772"/>
    </source>
</evidence>
<evidence type="ECO:0000313" key="1">
    <source>
        <dbReference type="EMBL" id="BBD93447.1"/>
    </source>
</evidence>
<dbReference type="Proteomes" id="UP000274772">
    <property type="component" value="Chromosome"/>
</dbReference>
<keyword evidence="2" id="KW-1185">Reference proteome</keyword>
<gene>
    <name evidence="1" type="ORF">JMUB590_2406</name>
</gene>
<accession>A0ABM7FZL5</accession>